<dbReference type="GeneID" id="96259540"/>
<evidence type="ECO:0000313" key="1">
    <source>
        <dbReference type="EMBL" id="MBO8199225.1"/>
    </source>
</evidence>
<comment type="caution">
    <text evidence="1">The sequence shown here is derived from an EMBL/GenBank/DDBJ whole genome shotgun (WGS) entry which is preliminary data.</text>
</comment>
<organism evidence="1 2">
    <name type="scientific">Streptomyces smyrnaeus</name>
    <dbReference type="NCBI Taxonomy" id="1387713"/>
    <lineage>
        <taxon>Bacteria</taxon>
        <taxon>Bacillati</taxon>
        <taxon>Actinomycetota</taxon>
        <taxon>Actinomycetes</taxon>
        <taxon>Kitasatosporales</taxon>
        <taxon>Streptomycetaceae</taxon>
        <taxon>Streptomyces</taxon>
    </lineage>
</organism>
<dbReference type="Proteomes" id="UP000721954">
    <property type="component" value="Unassembled WGS sequence"/>
</dbReference>
<dbReference type="EMBL" id="JAFFZM010000007">
    <property type="protein sequence ID" value="MBO8199225.1"/>
    <property type="molecule type" value="Genomic_DNA"/>
</dbReference>
<sequence>MEIQPLDQSAVADCRKRVVATDVVGFRRLRIRRRDRIVRAWAAQDDEALADAWPNELSDLGSQWGQYEYATCVGFPA</sequence>
<protein>
    <submittedName>
        <fullName evidence="1">Uncharacterized protein</fullName>
    </submittedName>
</protein>
<name>A0ABS3XV80_9ACTN</name>
<evidence type="ECO:0000313" key="2">
    <source>
        <dbReference type="Proteomes" id="UP000721954"/>
    </source>
</evidence>
<keyword evidence="2" id="KW-1185">Reference proteome</keyword>
<accession>A0ABS3XV80</accession>
<reference evidence="1 2" key="1">
    <citation type="submission" date="2021-02" db="EMBL/GenBank/DDBJ databases">
        <title>Streptomyces spirodelae sp. nov., isolated from duckweed.</title>
        <authorList>
            <person name="Saimee Y."/>
            <person name="Duangmal K."/>
        </authorList>
    </citation>
    <scope>NUCLEOTIDE SEQUENCE [LARGE SCALE GENOMIC DNA]</scope>
    <source>
        <strain evidence="1 2">DSM 42105</strain>
    </source>
</reference>
<proteinExistence type="predicted"/>
<gene>
    <name evidence="1" type="ORF">JW613_13040</name>
</gene>
<dbReference type="RefSeq" id="WP_209210973.1">
    <property type="nucleotide sequence ID" value="NZ_JAFFZM010000007.1"/>
</dbReference>